<accession>A0ABR1TNA4</accession>
<gene>
    <name evidence="2" type="ORF">PG996_016147</name>
</gene>
<feature type="compositionally biased region" description="Basic and acidic residues" evidence="1">
    <location>
        <begin position="217"/>
        <end position="230"/>
    </location>
</feature>
<dbReference type="EMBL" id="JAQQWM010000009">
    <property type="protein sequence ID" value="KAK8048083.1"/>
    <property type="molecule type" value="Genomic_DNA"/>
</dbReference>
<comment type="caution">
    <text evidence="2">The sequence shown here is derived from an EMBL/GenBank/DDBJ whole genome shotgun (WGS) entry which is preliminary data.</text>
</comment>
<name>A0ABR1TNA4_9PEZI</name>
<sequence length="274" mass="28811">MTGTMYPSLQLPWSPDPSPEEAAYRDAGLVNTKGTVFLLPPDRAALVESFNAPPRPKTRMSAGAVALCKHFERGGASSEPGGRPHPFWPLPRGSNEHKTELAAGVLETILGNVRWENVLMLHSYVAIYEVRNSRGFGLRWTLNLEGEGGETGKSEGGEGGGMTKTATSPSDLQSATTATTTATTATTTTTDAAVSNNDIPAMTDGKVPSGVATAEKGLTEAEGKPKEKETGASTSTPAPGLKISRVVFRGFVEPILNMDHELPDVEPSLGPAVI</sequence>
<dbReference type="Proteomes" id="UP001446871">
    <property type="component" value="Unassembled WGS sequence"/>
</dbReference>
<feature type="region of interest" description="Disordered" evidence="1">
    <location>
        <begin position="73"/>
        <end position="93"/>
    </location>
</feature>
<dbReference type="PANTHER" id="PTHR34204">
    <property type="entry name" value="RNA-BINDING ASCH DOMAIN PROTEIN"/>
    <property type="match status" value="1"/>
</dbReference>
<feature type="compositionally biased region" description="Polar residues" evidence="1">
    <location>
        <begin position="164"/>
        <end position="174"/>
    </location>
</feature>
<feature type="compositionally biased region" description="Low complexity" evidence="1">
    <location>
        <begin position="175"/>
        <end position="193"/>
    </location>
</feature>
<dbReference type="PANTHER" id="PTHR34204:SF2">
    <property type="entry name" value="RNA-BINDING ASCH DOMAIN PROTEIN"/>
    <property type="match status" value="1"/>
</dbReference>
<evidence type="ECO:0000313" key="3">
    <source>
        <dbReference type="Proteomes" id="UP001446871"/>
    </source>
</evidence>
<feature type="region of interest" description="Disordered" evidence="1">
    <location>
        <begin position="1"/>
        <end position="20"/>
    </location>
</feature>
<proteinExistence type="predicted"/>
<protein>
    <submittedName>
        <fullName evidence="2">Uncharacterized protein</fullName>
    </submittedName>
</protein>
<keyword evidence="3" id="KW-1185">Reference proteome</keyword>
<reference evidence="2 3" key="1">
    <citation type="submission" date="2023-01" db="EMBL/GenBank/DDBJ databases">
        <title>Analysis of 21 Apiospora genomes using comparative genomics revels a genus with tremendous synthesis potential of carbohydrate active enzymes and secondary metabolites.</title>
        <authorList>
            <person name="Sorensen T."/>
        </authorList>
    </citation>
    <scope>NUCLEOTIDE SEQUENCE [LARGE SCALE GENOMIC DNA]</scope>
    <source>
        <strain evidence="2 3">CBS 83171</strain>
    </source>
</reference>
<evidence type="ECO:0000256" key="1">
    <source>
        <dbReference type="SAM" id="MobiDB-lite"/>
    </source>
</evidence>
<feature type="region of interest" description="Disordered" evidence="1">
    <location>
        <begin position="144"/>
        <end position="239"/>
    </location>
</feature>
<evidence type="ECO:0000313" key="2">
    <source>
        <dbReference type="EMBL" id="KAK8048083.1"/>
    </source>
</evidence>
<organism evidence="2 3">
    <name type="scientific">Apiospora saccharicola</name>
    <dbReference type="NCBI Taxonomy" id="335842"/>
    <lineage>
        <taxon>Eukaryota</taxon>
        <taxon>Fungi</taxon>
        <taxon>Dikarya</taxon>
        <taxon>Ascomycota</taxon>
        <taxon>Pezizomycotina</taxon>
        <taxon>Sordariomycetes</taxon>
        <taxon>Xylariomycetidae</taxon>
        <taxon>Amphisphaeriales</taxon>
        <taxon>Apiosporaceae</taxon>
        <taxon>Apiospora</taxon>
    </lineage>
</organism>